<evidence type="ECO:0000256" key="7">
    <source>
        <dbReference type="HAMAP-Rule" id="MF_00027"/>
    </source>
</evidence>
<feature type="site" description="Increases nucleophilicity of active site Cys" evidence="7">
    <location>
        <position position="443"/>
    </location>
</feature>
<evidence type="ECO:0000256" key="4">
    <source>
        <dbReference type="ARBA" id="ARBA00022840"/>
    </source>
</evidence>
<reference evidence="11" key="1">
    <citation type="submission" date="2015-07" db="EMBL/GenBank/DDBJ databases">
        <title>Near-Complete Genome Sequence of the Cellulolytic Bacterium Bacteroides (Pseudobacteroides) cellulosolvens ATCC 35603.</title>
        <authorList>
            <person name="Dassa B."/>
            <person name="Utturkar S.M."/>
            <person name="Klingeman D.M."/>
            <person name="Hurt R.A."/>
            <person name="Keller M."/>
            <person name="Xu J."/>
            <person name="Reddy Y.H.K."/>
            <person name="Borovok I."/>
            <person name="Grinberg I.R."/>
            <person name="Lamed R."/>
            <person name="Zhivin O."/>
            <person name="Bayer E.A."/>
            <person name="Brown S.D."/>
        </authorList>
    </citation>
    <scope>NUCLEOTIDE SEQUENCE [LARGE SCALE GENOMIC DNA]</scope>
    <source>
        <strain evidence="11">DSM 2933</strain>
    </source>
</reference>
<dbReference type="PANTHER" id="PTHR43873">
    <property type="entry name" value="COBYRINATE A,C-DIAMIDE SYNTHASE"/>
    <property type="match status" value="1"/>
</dbReference>
<dbReference type="Gene3D" id="3.40.50.880">
    <property type="match status" value="1"/>
</dbReference>
<evidence type="ECO:0000259" key="9">
    <source>
        <dbReference type="Pfam" id="PF07685"/>
    </source>
</evidence>
<dbReference type="Pfam" id="PF07685">
    <property type="entry name" value="GATase_3"/>
    <property type="match status" value="1"/>
</dbReference>
<dbReference type="eggNOG" id="COG1797">
    <property type="taxonomic scope" value="Bacteria"/>
</dbReference>
<evidence type="ECO:0000256" key="5">
    <source>
        <dbReference type="ARBA" id="ARBA00022842"/>
    </source>
</evidence>
<dbReference type="GO" id="GO:0005524">
    <property type="term" value="F:ATP binding"/>
    <property type="evidence" value="ECO:0007669"/>
    <property type="project" value="UniProtKB-UniRule"/>
</dbReference>
<dbReference type="InterPro" id="IPR004484">
    <property type="entry name" value="CbiA/CobB_synth"/>
</dbReference>
<comment type="function">
    <text evidence="7">Catalyzes the ATP-dependent amidation of the two carboxylate groups at positions a and c of cobyrinate, using either L-glutamine or ammonia as the nitrogen source.</text>
</comment>
<sequence>MKIPRLVIAGTNSGCGKTTVSTGLMAAMLKRGLVVQPYKVGPDYIDPMFHTFITGRNSRNLDSWLLDSSTVSYLLRRSFTGADIAIVEGVMGLYDGFGGNSIEGSTAHVSKIIKAPVVLVVNGEGMSLSIAALVKGFVEFNRETAIKGVIINNITSKAHYIMLKDIIEEWTGIKAIGYLKRNEEWGLQSRHLGLVPSDELEGLKTKLDSLADEIMTTIDLDALINIANDTEEICMGQLKPPINIITPGHLKERGKVRIAVAMDKAFNFYYKDNLDLLEMLGAELVYFSPLKDKQLPHNIDGLYLGGGYPEVWAHELEKNSSLMDEIKTTIEGGIPAYAECGGLMYLTDTITDNDGNCYKMAGVVDAESKMTQKLQRFGYVEVEIKEGSVLSEKGCRVRAHEFHYSQIVYNDDFPDGYKVYKPKTQKVWNCGYRKKNLIAGYPHIHFWSDTGIAAEFIKRCMEYKVLRKGEKKG</sequence>
<comment type="pathway">
    <text evidence="7">Cofactor biosynthesis; adenosylcobalamin biosynthesis; cob(II)yrinate a,c-diamide from sirohydrochlorin (anaerobic route): step 10/10.</text>
</comment>
<keyword evidence="11" id="KW-1185">Reference proteome</keyword>
<dbReference type="GO" id="GO:0042242">
    <property type="term" value="F:cobyrinic acid a,c-diamide synthase activity"/>
    <property type="evidence" value="ECO:0007669"/>
    <property type="project" value="UniProtKB-UniRule"/>
</dbReference>
<dbReference type="PROSITE" id="PS51274">
    <property type="entry name" value="GATASE_COBBQ"/>
    <property type="match status" value="1"/>
</dbReference>
<evidence type="ECO:0000256" key="2">
    <source>
        <dbReference type="ARBA" id="ARBA00022598"/>
    </source>
</evidence>
<dbReference type="NCBIfam" id="NF002204">
    <property type="entry name" value="PRK01077.1"/>
    <property type="match status" value="1"/>
</dbReference>
<dbReference type="OrthoDB" id="9764035at2"/>
<dbReference type="RefSeq" id="WP_036939043.1">
    <property type="nucleotide sequence ID" value="NZ_JQKC01000008.1"/>
</dbReference>
<keyword evidence="2 7" id="KW-0436">Ligase</keyword>
<dbReference type="InterPro" id="IPR027417">
    <property type="entry name" value="P-loop_NTPase"/>
</dbReference>
<dbReference type="HAMAP" id="MF_00027">
    <property type="entry name" value="CobB_CbiA"/>
    <property type="match status" value="1"/>
</dbReference>
<comment type="caution">
    <text evidence="10">The sequence shown here is derived from an EMBL/GenBank/DDBJ whole genome shotgun (WGS) entry which is preliminary data.</text>
</comment>
<evidence type="ECO:0000313" key="11">
    <source>
        <dbReference type="Proteomes" id="UP000036923"/>
    </source>
</evidence>
<gene>
    <name evidence="7" type="primary">cbiA</name>
    <name evidence="10" type="ORF">Bccel_3269</name>
</gene>
<comment type="cofactor">
    <cofactor evidence="1 7">
        <name>Mg(2+)</name>
        <dbReference type="ChEBI" id="CHEBI:18420"/>
    </cofactor>
</comment>
<dbReference type="STRING" id="398512.Bccel_3269"/>
<keyword evidence="6 7" id="KW-0315">Glutamine amidotransferase</keyword>
<dbReference type="UniPathway" id="UPA00148">
    <property type="reaction ID" value="UER00231"/>
</dbReference>
<dbReference type="SUPFAM" id="SSF52540">
    <property type="entry name" value="P-loop containing nucleoside triphosphate hydrolases"/>
    <property type="match status" value="1"/>
</dbReference>
<accession>A0A0L6JQD1</accession>
<comment type="similarity">
    <text evidence="7">Belongs to the CobB/CbiA family.</text>
</comment>
<dbReference type="EMBL" id="LGTC01000001">
    <property type="protein sequence ID" value="KNY27998.1"/>
    <property type="molecule type" value="Genomic_DNA"/>
</dbReference>
<evidence type="ECO:0000256" key="1">
    <source>
        <dbReference type="ARBA" id="ARBA00001946"/>
    </source>
</evidence>
<dbReference type="PANTHER" id="PTHR43873:SF1">
    <property type="entry name" value="COBYRINATE A,C-DIAMIDE SYNTHASE"/>
    <property type="match status" value="1"/>
</dbReference>
<keyword evidence="5 7" id="KW-0460">Magnesium</keyword>
<evidence type="ECO:0000259" key="8">
    <source>
        <dbReference type="Pfam" id="PF01656"/>
    </source>
</evidence>
<keyword evidence="7" id="KW-0169">Cobalamin biosynthesis</keyword>
<dbReference type="Pfam" id="PF01656">
    <property type="entry name" value="CbiA"/>
    <property type="match status" value="1"/>
</dbReference>
<dbReference type="InterPro" id="IPR029062">
    <property type="entry name" value="Class_I_gatase-like"/>
</dbReference>
<keyword evidence="3 7" id="KW-0547">Nucleotide-binding</keyword>
<comment type="domain">
    <text evidence="7">Comprises of two domains. The C-terminal domain contains the binding site for glutamine and catalyzes the hydrolysis of this substrate to glutamate and ammonia. The N-terminal domain is anticipated to bind ATP and cobyrinate and catalyzes the ultimate synthesis of the diamide product. The ammonia produced via the glutaminase domain is probably translocated to the adjacent domain via a molecular tunnel, where it reacts with an activated intermediate.</text>
</comment>
<keyword evidence="4 7" id="KW-0067">ATP-binding</keyword>
<proteinExistence type="inferred from homology"/>
<name>A0A0L6JQD1_9FIRM</name>
<dbReference type="Gene3D" id="3.40.50.300">
    <property type="entry name" value="P-loop containing nucleotide triphosphate hydrolases"/>
    <property type="match status" value="2"/>
</dbReference>
<protein>
    <recommendedName>
        <fullName evidence="7">Cobyrinate a,c-diamide synthase</fullName>
        <ecNumber evidence="7">6.3.5.11</ecNumber>
    </recommendedName>
    <alternativeName>
        <fullName evidence="7">Cobyrinic acid a,c-diamide synthetase</fullName>
    </alternativeName>
</protein>
<dbReference type="CDD" id="cd03130">
    <property type="entry name" value="GATase1_CobB"/>
    <property type="match status" value="1"/>
</dbReference>
<dbReference type="PATRIC" id="fig|398512.5.peg.3427"/>
<dbReference type="GO" id="GO:0009236">
    <property type="term" value="P:cobalamin biosynthetic process"/>
    <property type="evidence" value="ECO:0007669"/>
    <property type="project" value="UniProtKB-UniRule"/>
</dbReference>
<evidence type="ECO:0000256" key="6">
    <source>
        <dbReference type="ARBA" id="ARBA00022962"/>
    </source>
</evidence>
<dbReference type="AlphaFoldDB" id="A0A0L6JQD1"/>
<comment type="miscellaneous">
    <text evidence="7">The a and c carboxylates of cobyrinate are activated for nucleophilic attack via formation of a phosphorylated intermediate by ATP. CbiA catalyzes first the amidation of the c-carboxylate, and then that of the a-carboxylate.</text>
</comment>
<comment type="catalytic activity">
    <reaction evidence="7">
        <text>cob(II)yrinate + 2 L-glutamine + 2 ATP + 2 H2O = cob(II)yrinate a,c diamide + 2 L-glutamate + 2 ADP + 2 phosphate + 2 H(+)</text>
        <dbReference type="Rhea" id="RHEA:26289"/>
        <dbReference type="ChEBI" id="CHEBI:15377"/>
        <dbReference type="ChEBI" id="CHEBI:15378"/>
        <dbReference type="ChEBI" id="CHEBI:29985"/>
        <dbReference type="ChEBI" id="CHEBI:30616"/>
        <dbReference type="ChEBI" id="CHEBI:43474"/>
        <dbReference type="ChEBI" id="CHEBI:58359"/>
        <dbReference type="ChEBI" id="CHEBI:58537"/>
        <dbReference type="ChEBI" id="CHEBI:58894"/>
        <dbReference type="ChEBI" id="CHEBI:456216"/>
        <dbReference type="EC" id="6.3.5.11"/>
    </reaction>
</comment>
<organism evidence="10 11">
    <name type="scientific">Pseudobacteroides cellulosolvens ATCC 35603 = DSM 2933</name>
    <dbReference type="NCBI Taxonomy" id="398512"/>
    <lineage>
        <taxon>Bacteria</taxon>
        <taxon>Bacillati</taxon>
        <taxon>Bacillota</taxon>
        <taxon>Clostridia</taxon>
        <taxon>Eubacteriales</taxon>
        <taxon>Oscillospiraceae</taxon>
        <taxon>Pseudobacteroides</taxon>
    </lineage>
</organism>
<dbReference type="NCBIfam" id="TIGR00379">
    <property type="entry name" value="cobB"/>
    <property type="match status" value="1"/>
</dbReference>
<feature type="domain" description="CobQ/CobB/MinD/ParA nucleotide binding" evidence="8">
    <location>
        <begin position="6"/>
        <end position="184"/>
    </location>
</feature>
<dbReference type="Proteomes" id="UP000036923">
    <property type="component" value="Unassembled WGS sequence"/>
</dbReference>
<dbReference type="SUPFAM" id="SSF52317">
    <property type="entry name" value="Class I glutamine amidotransferase-like"/>
    <property type="match status" value="1"/>
</dbReference>
<evidence type="ECO:0000256" key="3">
    <source>
        <dbReference type="ARBA" id="ARBA00022741"/>
    </source>
</evidence>
<dbReference type="EC" id="6.3.5.11" evidence="7"/>
<dbReference type="CDD" id="cd05388">
    <property type="entry name" value="CobB_N"/>
    <property type="match status" value="1"/>
</dbReference>
<dbReference type="InterPro" id="IPR002586">
    <property type="entry name" value="CobQ/CobB/MinD/ParA_Nub-bd_dom"/>
</dbReference>
<feature type="domain" description="CobB/CobQ-like glutamine amidotransferase" evidence="9">
    <location>
        <begin position="257"/>
        <end position="449"/>
    </location>
</feature>
<evidence type="ECO:0000313" key="10">
    <source>
        <dbReference type="EMBL" id="KNY27998.1"/>
    </source>
</evidence>
<feature type="active site" description="Nucleophile" evidence="7">
    <location>
        <position position="340"/>
    </location>
</feature>
<dbReference type="InterPro" id="IPR011698">
    <property type="entry name" value="GATase_3"/>
</dbReference>